<evidence type="ECO:0000256" key="1">
    <source>
        <dbReference type="SAM" id="Phobius"/>
    </source>
</evidence>
<accession>A0A3G7TN62</accession>
<protein>
    <submittedName>
        <fullName evidence="2">Uncharacterized protein</fullName>
    </submittedName>
</protein>
<dbReference type="Pfam" id="PF19455">
    <property type="entry name" value="DUF5993"/>
    <property type="match status" value="1"/>
</dbReference>
<name>A0A3G7TN62_9PSED</name>
<keyword evidence="1" id="KW-0812">Transmembrane</keyword>
<keyword evidence="1" id="KW-0472">Membrane</keyword>
<reference evidence="2 3" key="1">
    <citation type="submission" date="2018-03" db="EMBL/GenBank/DDBJ databases">
        <title>Diversity of phytobeneficial traits revealed by whole-genome analysis of worldwide-isolated phenazine-producing Pseudomonas spp.</title>
        <authorList>
            <person name="Biessy A."/>
            <person name="Novinscak A."/>
            <person name="Blom J."/>
            <person name="Leger G."/>
            <person name="Thomashow L.S."/>
            <person name="Cazorla F.M."/>
            <person name="Josic D."/>
            <person name="Filion M."/>
        </authorList>
    </citation>
    <scope>NUCLEOTIDE SEQUENCE [LARGE SCALE GENOMIC DNA]</scope>
    <source>
        <strain evidence="2 3">B25</strain>
    </source>
</reference>
<evidence type="ECO:0000313" key="2">
    <source>
        <dbReference type="EMBL" id="AZE48321.1"/>
    </source>
</evidence>
<feature type="transmembrane region" description="Helical" evidence="1">
    <location>
        <begin position="29"/>
        <end position="50"/>
    </location>
</feature>
<dbReference type="EMBL" id="CP027753">
    <property type="protein sequence ID" value="AZE48321.1"/>
    <property type="molecule type" value="Genomic_DNA"/>
</dbReference>
<keyword evidence="1" id="KW-1133">Transmembrane helix</keyword>
<dbReference type="Proteomes" id="UP000268048">
    <property type="component" value="Chromosome"/>
</dbReference>
<gene>
    <name evidence="2" type="ORF">C4K04_2649</name>
</gene>
<dbReference type="AlphaFoldDB" id="A0A3G7TN62"/>
<evidence type="ECO:0000313" key="3">
    <source>
        <dbReference type="Proteomes" id="UP000268048"/>
    </source>
</evidence>
<organism evidence="2 3">
    <name type="scientific">Pseudomonas chlororaphis</name>
    <dbReference type="NCBI Taxonomy" id="587753"/>
    <lineage>
        <taxon>Bacteria</taxon>
        <taxon>Pseudomonadati</taxon>
        <taxon>Pseudomonadota</taxon>
        <taxon>Gammaproteobacteria</taxon>
        <taxon>Pseudomonadales</taxon>
        <taxon>Pseudomonadaceae</taxon>
        <taxon>Pseudomonas</taxon>
    </lineage>
</organism>
<proteinExistence type="predicted"/>
<sequence length="52" mass="5574">MYMFLPFAIALVGAVSIYSGRKQVGFGGGALLLLITVVWFGQHVTDPLALSF</sequence>
<dbReference type="InterPro" id="IPR046035">
    <property type="entry name" value="DUF5993"/>
</dbReference>